<sequence>MSKSISIESNEAQESREMSGKRGAGDEEKQDEEGILKASSAANPTTLTTVSTVPATTSQFLYTDDFKMLLVGFVMGDRLMTLRLATKAWEAVADAFINEGVRSGKFLVHDGDDKNRGVDEDVLEERHELVTRVIFLLNIAKVGKYACYSAVNLVVVDIPKGVVSIGDRASMYCWSLTRVSFPTTLTSIGGLAFGCYSLENVDLLHANLQELGEEAFYGCSELTSMTIPDSLQTLGEHAFHGMLQTCPRQHQR</sequence>
<name>A0A9W7AK75_9STRA</name>
<comment type="caution">
    <text evidence="2">The sequence shown here is derived from an EMBL/GenBank/DDBJ whole genome shotgun (WGS) entry which is preliminary data.</text>
</comment>
<evidence type="ECO:0000313" key="2">
    <source>
        <dbReference type="EMBL" id="GMH69849.1"/>
    </source>
</evidence>
<dbReference type="Gene3D" id="3.80.10.10">
    <property type="entry name" value="Ribonuclease Inhibitor"/>
    <property type="match status" value="1"/>
</dbReference>
<dbReference type="Pfam" id="PF13306">
    <property type="entry name" value="LRR_5"/>
    <property type="match status" value="1"/>
</dbReference>
<dbReference type="EMBL" id="BRXW01000610">
    <property type="protein sequence ID" value="GMH69849.1"/>
    <property type="molecule type" value="Genomic_DNA"/>
</dbReference>
<dbReference type="Proteomes" id="UP001165122">
    <property type="component" value="Unassembled WGS sequence"/>
</dbReference>
<dbReference type="PANTHER" id="PTHR45661:SF3">
    <property type="entry name" value="IG-LIKE DOMAIN-CONTAINING PROTEIN"/>
    <property type="match status" value="1"/>
</dbReference>
<protein>
    <submittedName>
        <fullName evidence="2">Uncharacterized protein</fullName>
    </submittedName>
</protein>
<dbReference type="PANTHER" id="PTHR45661">
    <property type="entry name" value="SURFACE ANTIGEN"/>
    <property type="match status" value="1"/>
</dbReference>
<gene>
    <name evidence="2" type="ORF">TrLO_g4993</name>
</gene>
<evidence type="ECO:0000313" key="3">
    <source>
        <dbReference type="Proteomes" id="UP001165122"/>
    </source>
</evidence>
<feature type="compositionally biased region" description="Polar residues" evidence="1">
    <location>
        <begin position="1"/>
        <end position="12"/>
    </location>
</feature>
<feature type="region of interest" description="Disordered" evidence="1">
    <location>
        <begin position="1"/>
        <end position="41"/>
    </location>
</feature>
<evidence type="ECO:0000256" key="1">
    <source>
        <dbReference type="SAM" id="MobiDB-lite"/>
    </source>
</evidence>
<dbReference type="InterPro" id="IPR053139">
    <property type="entry name" value="Surface_bspA-like"/>
</dbReference>
<proteinExistence type="predicted"/>
<reference evidence="3" key="1">
    <citation type="journal article" date="2023" name="Commun. Biol.">
        <title>Genome analysis of Parmales, the sister group of diatoms, reveals the evolutionary specialization of diatoms from phago-mixotrophs to photoautotrophs.</title>
        <authorList>
            <person name="Ban H."/>
            <person name="Sato S."/>
            <person name="Yoshikawa S."/>
            <person name="Yamada K."/>
            <person name="Nakamura Y."/>
            <person name="Ichinomiya M."/>
            <person name="Sato N."/>
            <person name="Blanc-Mathieu R."/>
            <person name="Endo H."/>
            <person name="Kuwata A."/>
            <person name="Ogata H."/>
        </authorList>
    </citation>
    <scope>NUCLEOTIDE SEQUENCE [LARGE SCALE GENOMIC DNA]</scope>
    <source>
        <strain evidence="3">NIES 3700</strain>
    </source>
</reference>
<dbReference type="SUPFAM" id="SSF52058">
    <property type="entry name" value="L domain-like"/>
    <property type="match status" value="1"/>
</dbReference>
<dbReference type="AlphaFoldDB" id="A0A9W7AK75"/>
<feature type="compositionally biased region" description="Basic and acidic residues" evidence="1">
    <location>
        <begin position="13"/>
        <end position="35"/>
    </location>
</feature>
<dbReference type="InterPro" id="IPR032675">
    <property type="entry name" value="LRR_dom_sf"/>
</dbReference>
<dbReference type="InterPro" id="IPR026906">
    <property type="entry name" value="LRR_5"/>
</dbReference>
<organism evidence="2 3">
    <name type="scientific">Triparma laevis f. longispina</name>
    <dbReference type="NCBI Taxonomy" id="1714387"/>
    <lineage>
        <taxon>Eukaryota</taxon>
        <taxon>Sar</taxon>
        <taxon>Stramenopiles</taxon>
        <taxon>Ochrophyta</taxon>
        <taxon>Bolidophyceae</taxon>
        <taxon>Parmales</taxon>
        <taxon>Triparmaceae</taxon>
        <taxon>Triparma</taxon>
    </lineage>
</organism>
<keyword evidence="3" id="KW-1185">Reference proteome</keyword>
<accession>A0A9W7AK75</accession>